<dbReference type="PANTHER" id="PTHR11012:SF56">
    <property type="entry name" value="CHK KINASE-LIKE DOMAIN-CONTAINING PROTEIN-RELATED"/>
    <property type="match status" value="1"/>
</dbReference>
<dbReference type="InterPro" id="IPR004119">
    <property type="entry name" value="EcKL"/>
</dbReference>
<evidence type="ECO:0000313" key="1">
    <source>
        <dbReference type="EMBL" id="KAJ8895505.1"/>
    </source>
</evidence>
<reference evidence="1 2" key="1">
    <citation type="submission" date="2023-02" db="EMBL/GenBank/DDBJ databases">
        <title>LHISI_Scaffold_Assembly.</title>
        <authorList>
            <person name="Stuart O.P."/>
            <person name="Cleave R."/>
            <person name="Magrath M.J.L."/>
            <person name="Mikheyev A.S."/>
        </authorList>
    </citation>
    <scope>NUCLEOTIDE SEQUENCE [LARGE SCALE GENOMIC DNA]</scope>
    <source>
        <strain evidence="1">Daus_M_001</strain>
        <tissue evidence="1">Leg muscle</tissue>
    </source>
</reference>
<gene>
    <name evidence="1" type="ORF">PR048_000838</name>
</gene>
<protein>
    <submittedName>
        <fullName evidence="1">Uncharacterized protein</fullName>
    </submittedName>
</protein>
<accession>A0ABQ9IFR2</accession>
<dbReference type="Proteomes" id="UP001159363">
    <property type="component" value="Chromosome 1"/>
</dbReference>
<dbReference type="Pfam" id="PF02958">
    <property type="entry name" value="EcKL"/>
    <property type="match status" value="1"/>
</dbReference>
<organism evidence="1 2">
    <name type="scientific">Dryococelus australis</name>
    <dbReference type="NCBI Taxonomy" id="614101"/>
    <lineage>
        <taxon>Eukaryota</taxon>
        <taxon>Metazoa</taxon>
        <taxon>Ecdysozoa</taxon>
        <taxon>Arthropoda</taxon>
        <taxon>Hexapoda</taxon>
        <taxon>Insecta</taxon>
        <taxon>Pterygota</taxon>
        <taxon>Neoptera</taxon>
        <taxon>Polyneoptera</taxon>
        <taxon>Phasmatodea</taxon>
        <taxon>Verophasmatodea</taxon>
        <taxon>Anareolatae</taxon>
        <taxon>Phasmatidae</taxon>
        <taxon>Eurycanthinae</taxon>
        <taxon>Dryococelus</taxon>
    </lineage>
</organism>
<keyword evidence="2" id="KW-1185">Reference proteome</keyword>
<proteinExistence type="predicted"/>
<dbReference type="PANTHER" id="PTHR11012">
    <property type="entry name" value="PROTEIN KINASE-LIKE DOMAIN-CONTAINING"/>
    <property type="match status" value="1"/>
</dbReference>
<name>A0ABQ9IFR2_9NEOP</name>
<dbReference type="EMBL" id="JARBHB010000001">
    <property type="protein sequence ID" value="KAJ8895505.1"/>
    <property type="molecule type" value="Genomic_DNA"/>
</dbReference>
<sequence length="163" mass="18713">MESNASAPWMDRTSTENILRVLEKDQSLSITDYHVKDISTKGDQYMSEMHQITIQLQPTSSKERKVSLIAKKLPPGKEKQKKLSESSAFPNEIKIFRRILPKFQAILEDAAPGRSKIFAARHIYSQNNIPYFLIVSDLAAEGFRMATFSKVWILITVYWPGRH</sequence>
<evidence type="ECO:0000313" key="2">
    <source>
        <dbReference type="Proteomes" id="UP001159363"/>
    </source>
</evidence>
<comment type="caution">
    <text evidence="1">The sequence shown here is derived from an EMBL/GenBank/DDBJ whole genome shotgun (WGS) entry which is preliminary data.</text>
</comment>